<evidence type="ECO:0000313" key="2">
    <source>
        <dbReference type="Proteomes" id="UP001175227"/>
    </source>
</evidence>
<dbReference type="Proteomes" id="UP001175227">
    <property type="component" value="Unassembled WGS sequence"/>
</dbReference>
<evidence type="ECO:0000313" key="1">
    <source>
        <dbReference type="EMBL" id="KAK0464145.1"/>
    </source>
</evidence>
<protein>
    <submittedName>
        <fullName evidence="1">Uncharacterized protein</fullName>
    </submittedName>
</protein>
<gene>
    <name evidence="1" type="ORF">IW261DRAFT_1524528</name>
</gene>
<dbReference type="AlphaFoldDB" id="A0AA39TZX4"/>
<dbReference type="EMBL" id="JAUEPR010000100">
    <property type="protein sequence ID" value="KAK0464145.1"/>
    <property type="molecule type" value="Genomic_DNA"/>
</dbReference>
<name>A0AA39TZX4_9AGAR</name>
<reference evidence="1" key="1">
    <citation type="submission" date="2023-06" db="EMBL/GenBank/DDBJ databases">
        <authorList>
            <consortium name="Lawrence Berkeley National Laboratory"/>
            <person name="Ahrendt S."/>
            <person name="Sahu N."/>
            <person name="Indic B."/>
            <person name="Wong-Bajracharya J."/>
            <person name="Merenyi Z."/>
            <person name="Ke H.-M."/>
            <person name="Monk M."/>
            <person name="Kocsube S."/>
            <person name="Drula E."/>
            <person name="Lipzen A."/>
            <person name="Balint B."/>
            <person name="Henrissat B."/>
            <person name="Andreopoulos B."/>
            <person name="Martin F.M."/>
            <person name="Harder C.B."/>
            <person name="Rigling D."/>
            <person name="Ford K.L."/>
            <person name="Foster G.D."/>
            <person name="Pangilinan J."/>
            <person name="Papanicolaou A."/>
            <person name="Barry K."/>
            <person name="LaButti K."/>
            <person name="Viragh M."/>
            <person name="Koriabine M."/>
            <person name="Yan M."/>
            <person name="Riley R."/>
            <person name="Champramary S."/>
            <person name="Plett K.L."/>
            <person name="Tsai I.J."/>
            <person name="Slot J."/>
            <person name="Sipos G."/>
            <person name="Plett J."/>
            <person name="Nagy L.G."/>
            <person name="Grigoriev I.V."/>
        </authorList>
    </citation>
    <scope>NUCLEOTIDE SEQUENCE</scope>
    <source>
        <strain evidence="1">ICMP 16352</strain>
    </source>
</reference>
<comment type="caution">
    <text evidence="1">The sequence shown here is derived from an EMBL/GenBank/DDBJ whole genome shotgun (WGS) entry which is preliminary data.</text>
</comment>
<sequence>MNQPVPSEIILPVELVEKIIDELATDKKALRACSYVSRPFYVRTRFHLFKTFNVYYPIAQHELTRLADFWDASPHIPQFVRTLYFSSVFLTERDAPRILRHLRNVTDAHMKDFFIHHFRYNEPLEALARLNIGTLTIKESHFTSFNAFAYVIRCFPRLYYLNLPSASVAAAADTEFPWVNNLKGCAPPPLKHLNCTARSVATRKSNTLLFANFPFHNEPFRVNDLKTLEVKCANQTDLVRLNRFLPHTLRTLKNLCIVKVDNGVSGPGPEHPLPWTPSVRPLALDSSERLVIEISLKVGSYADYLRWWAAGISEATRIRTVHVRMAMALMYLDQAEDEPWRGAWRAFGEALEGKKWLEEVVVLLWVPSFPGLFVRRKEGVEVECGELVRRGVLRVVLPERTPLSAF</sequence>
<keyword evidence="2" id="KW-1185">Reference proteome</keyword>
<proteinExistence type="predicted"/>
<organism evidence="1 2">
    <name type="scientific">Armillaria novae-zelandiae</name>
    <dbReference type="NCBI Taxonomy" id="153914"/>
    <lineage>
        <taxon>Eukaryota</taxon>
        <taxon>Fungi</taxon>
        <taxon>Dikarya</taxon>
        <taxon>Basidiomycota</taxon>
        <taxon>Agaricomycotina</taxon>
        <taxon>Agaricomycetes</taxon>
        <taxon>Agaricomycetidae</taxon>
        <taxon>Agaricales</taxon>
        <taxon>Marasmiineae</taxon>
        <taxon>Physalacriaceae</taxon>
        <taxon>Armillaria</taxon>
    </lineage>
</organism>
<accession>A0AA39TZX4</accession>